<dbReference type="EMBL" id="BGPR01003356">
    <property type="protein sequence ID" value="GBM87064.1"/>
    <property type="molecule type" value="Genomic_DNA"/>
</dbReference>
<dbReference type="OrthoDB" id="6433312at2759"/>
<dbReference type="AlphaFoldDB" id="A0A4Y2JAU9"/>
<gene>
    <name evidence="2" type="ORF">AVEN_117913_1</name>
</gene>
<dbReference type="GO" id="GO:0003676">
    <property type="term" value="F:nucleic acid binding"/>
    <property type="evidence" value="ECO:0007669"/>
    <property type="project" value="InterPro"/>
</dbReference>
<sequence length="245" mass="28048">MFALSDSNISLVAGGNPSKYIMTVVPTLLEQRIILRSLQTESIGRYLAHEGVNWKQIVPSAPHFGGFWEENEISMKFHFKRMLGAHILSQEDFTTVLVKIEAVLNARPLVAASDDPDDYCVITPGHFLIGSDLKRLPEPDLTEHKIPIRERHQLISQISQSFWKSWSKDYLTQLQVRKKWTKPCENLKVNDLVLIKEPPIKWKMARVSETYKGTDKFVRAVNLKTTAGELRRPIHKLIHLPIDSS</sequence>
<protein>
    <recommendedName>
        <fullName evidence="1">DUF5641 domain-containing protein</fullName>
    </recommendedName>
</protein>
<dbReference type="Pfam" id="PF18701">
    <property type="entry name" value="DUF5641"/>
    <property type="match status" value="1"/>
</dbReference>
<comment type="caution">
    <text evidence="2">The sequence shown here is derived from an EMBL/GenBank/DDBJ whole genome shotgun (WGS) entry which is preliminary data.</text>
</comment>
<keyword evidence="3" id="KW-1185">Reference proteome</keyword>
<feature type="domain" description="DUF5641" evidence="1">
    <location>
        <begin position="151"/>
        <end position="240"/>
    </location>
</feature>
<dbReference type="Gene3D" id="3.30.420.10">
    <property type="entry name" value="Ribonuclease H-like superfamily/Ribonuclease H"/>
    <property type="match status" value="1"/>
</dbReference>
<evidence type="ECO:0000259" key="1">
    <source>
        <dbReference type="Pfam" id="PF18701"/>
    </source>
</evidence>
<reference evidence="2 3" key="1">
    <citation type="journal article" date="2019" name="Sci. Rep.">
        <title>Orb-weaving spider Araneus ventricosus genome elucidates the spidroin gene catalogue.</title>
        <authorList>
            <person name="Kono N."/>
            <person name="Nakamura H."/>
            <person name="Ohtoshi R."/>
            <person name="Moran D.A.P."/>
            <person name="Shinohara A."/>
            <person name="Yoshida Y."/>
            <person name="Fujiwara M."/>
            <person name="Mori M."/>
            <person name="Tomita M."/>
            <person name="Arakawa K."/>
        </authorList>
    </citation>
    <scope>NUCLEOTIDE SEQUENCE [LARGE SCALE GENOMIC DNA]</scope>
</reference>
<dbReference type="InterPro" id="IPR036397">
    <property type="entry name" value="RNaseH_sf"/>
</dbReference>
<evidence type="ECO:0000313" key="3">
    <source>
        <dbReference type="Proteomes" id="UP000499080"/>
    </source>
</evidence>
<dbReference type="Proteomes" id="UP000499080">
    <property type="component" value="Unassembled WGS sequence"/>
</dbReference>
<accession>A0A4Y2JAU9</accession>
<dbReference type="PANTHER" id="PTHR47331">
    <property type="entry name" value="PHD-TYPE DOMAIN-CONTAINING PROTEIN"/>
    <property type="match status" value="1"/>
</dbReference>
<proteinExistence type="predicted"/>
<dbReference type="InterPro" id="IPR040676">
    <property type="entry name" value="DUF5641"/>
</dbReference>
<evidence type="ECO:0000313" key="2">
    <source>
        <dbReference type="EMBL" id="GBM87064.1"/>
    </source>
</evidence>
<name>A0A4Y2JAU9_ARAVE</name>
<organism evidence="2 3">
    <name type="scientific">Araneus ventricosus</name>
    <name type="common">Orbweaver spider</name>
    <name type="synonym">Epeira ventricosa</name>
    <dbReference type="NCBI Taxonomy" id="182803"/>
    <lineage>
        <taxon>Eukaryota</taxon>
        <taxon>Metazoa</taxon>
        <taxon>Ecdysozoa</taxon>
        <taxon>Arthropoda</taxon>
        <taxon>Chelicerata</taxon>
        <taxon>Arachnida</taxon>
        <taxon>Araneae</taxon>
        <taxon>Araneomorphae</taxon>
        <taxon>Entelegynae</taxon>
        <taxon>Araneoidea</taxon>
        <taxon>Araneidae</taxon>
        <taxon>Araneus</taxon>
    </lineage>
</organism>